<dbReference type="VEuPathDB" id="FungiDB:VP01_6775g2"/>
<accession>A0A0L6UFF9</accession>
<sequence length="105" mass="12135">MVRTLQQKALILTLESPIQADLVVTVLNTLKEGEEEWPSDDSTSDSEGKDKNTLPCCMTSLTVPWKSRFWRFYLVVYPRACIEKSPVIGAYLLHCVEEKRFKQHF</sequence>
<evidence type="ECO:0000313" key="3">
    <source>
        <dbReference type="Proteomes" id="UP000037035"/>
    </source>
</evidence>
<dbReference type="Proteomes" id="UP000037035">
    <property type="component" value="Unassembled WGS sequence"/>
</dbReference>
<feature type="region of interest" description="Disordered" evidence="1">
    <location>
        <begin position="33"/>
        <end position="52"/>
    </location>
</feature>
<protein>
    <submittedName>
        <fullName evidence="2">Uncharacterized protein</fullName>
    </submittedName>
</protein>
<dbReference type="EMBL" id="LAVV01012134">
    <property type="protein sequence ID" value="KNZ46987.1"/>
    <property type="molecule type" value="Genomic_DNA"/>
</dbReference>
<feature type="compositionally biased region" description="Acidic residues" evidence="1">
    <location>
        <begin position="33"/>
        <end position="44"/>
    </location>
</feature>
<proteinExistence type="predicted"/>
<evidence type="ECO:0000313" key="2">
    <source>
        <dbReference type="EMBL" id="KNZ46987.1"/>
    </source>
</evidence>
<organism evidence="2 3">
    <name type="scientific">Puccinia sorghi</name>
    <dbReference type="NCBI Taxonomy" id="27349"/>
    <lineage>
        <taxon>Eukaryota</taxon>
        <taxon>Fungi</taxon>
        <taxon>Dikarya</taxon>
        <taxon>Basidiomycota</taxon>
        <taxon>Pucciniomycotina</taxon>
        <taxon>Pucciniomycetes</taxon>
        <taxon>Pucciniales</taxon>
        <taxon>Pucciniaceae</taxon>
        <taxon>Puccinia</taxon>
    </lineage>
</organism>
<name>A0A0L6UFF9_9BASI</name>
<dbReference type="AlphaFoldDB" id="A0A0L6UFF9"/>
<comment type="caution">
    <text evidence="2">The sequence shown here is derived from an EMBL/GenBank/DDBJ whole genome shotgun (WGS) entry which is preliminary data.</text>
</comment>
<reference evidence="2 3" key="1">
    <citation type="submission" date="2015-08" db="EMBL/GenBank/DDBJ databases">
        <title>Next Generation Sequencing and Analysis of the Genome of Puccinia sorghi L Schw, the Causal Agent of Maize Common Rust.</title>
        <authorList>
            <person name="Rochi L."/>
            <person name="Burguener G."/>
            <person name="Darino M."/>
            <person name="Turjanski A."/>
            <person name="Kreff E."/>
            <person name="Dieguez M.J."/>
            <person name="Sacco F."/>
        </authorList>
    </citation>
    <scope>NUCLEOTIDE SEQUENCE [LARGE SCALE GENOMIC DNA]</scope>
    <source>
        <strain evidence="2 3">RO10H11247</strain>
    </source>
</reference>
<keyword evidence="3" id="KW-1185">Reference proteome</keyword>
<gene>
    <name evidence="2" type="ORF">VP01_6775g2</name>
</gene>
<evidence type="ECO:0000256" key="1">
    <source>
        <dbReference type="SAM" id="MobiDB-lite"/>
    </source>
</evidence>